<dbReference type="HOGENOM" id="CLU_2494334_0_0_5"/>
<organism evidence="1 2">
    <name type="scientific">Methylobacterium oryzae CBMB20</name>
    <dbReference type="NCBI Taxonomy" id="693986"/>
    <lineage>
        <taxon>Bacteria</taxon>
        <taxon>Pseudomonadati</taxon>
        <taxon>Pseudomonadota</taxon>
        <taxon>Alphaproteobacteria</taxon>
        <taxon>Hyphomicrobiales</taxon>
        <taxon>Methylobacteriaceae</taxon>
        <taxon>Methylobacterium</taxon>
    </lineage>
</organism>
<dbReference type="KEGG" id="mor:MOC_1421"/>
<keyword evidence="2" id="KW-1185">Reference proteome</keyword>
<proteinExistence type="predicted"/>
<dbReference type="Proteomes" id="UP000029492">
    <property type="component" value="Chromosome"/>
</dbReference>
<name>A0A089NMP4_9HYPH</name>
<dbReference type="AlphaFoldDB" id="A0A089NMP4"/>
<protein>
    <submittedName>
        <fullName evidence="1">Protein of unassigned function</fullName>
    </submittedName>
</protein>
<sequence length="86" mass="9404">MTGPIPSTGTRTVPFQHSRIASRWRNRIARLSGHLKNRRRAATRYDRLACNYLAAVALSFNIAVHARGNKRPPARLAGGSDAAALP</sequence>
<evidence type="ECO:0000313" key="1">
    <source>
        <dbReference type="EMBL" id="AIQ89176.1"/>
    </source>
</evidence>
<dbReference type="EMBL" id="CP003811">
    <property type="protein sequence ID" value="AIQ89176.1"/>
    <property type="molecule type" value="Genomic_DNA"/>
</dbReference>
<gene>
    <name evidence="1" type="ORF">MOC_1421</name>
</gene>
<accession>A0A089NMP4</accession>
<reference evidence="1 2" key="1">
    <citation type="journal article" date="2014" name="PLoS ONE">
        <title>Genome Information of Methylobacterium oryzae, a Plant-Probiotic Methylotroph in the Phyllosphere.</title>
        <authorList>
            <person name="Kwak M.J."/>
            <person name="Jeong H."/>
            <person name="Madhaiyan M."/>
            <person name="Lee Y."/>
            <person name="Sa T.M."/>
            <person name="Oh T.K."/>
            <person name="Kim J.F."/>
        </authorList>
    </citation>
    <scope>NUCLEOTIDE SEQUENCE [LARGE SCALE GENOMIC DNA]</scope>
    <source>
        <strain evidence="1 2">CBMB20</strain>
    </source>
</reference>
<evidence type="ECO:0000313" key="2">
    <source>
        <dbReference type="Proteomes" id="UP000029492"/>
    </source>
</evidence>
<dbReference type="eggNOG" id="COG0309">
    <property type="taxonomic scope" value="Bacteria"/>
</dbReference>